<dbReference type="Pfam" id="PF09938">
    <property type="entry name" value="DUF2170"/>
    <property type="match status" value="1"/>
</dbReference>
<keyword evidence="2" id="KW-1185">Reference proteome</keyword>
<evidence type="ECO:0000313" key="2">
    <source>
        <dbReference type="Proteomes" id="UP001149719"/>
    </source>
</evidence>
<protein>
    <submittedName>
        <fullName evidence="1">DUF2170 family protein</fullName>
    </submittedName>
</protein>
<accession>A0ABT4JST8</accession>
<dbReference type="InterPro" id="IPR019231">
    <property type="entry name" value="DUF2170"/>
</dbReference>
<organism evidence="1 2">
    <name type="scientific">Marinomonas phaeophyticola</name>
    <dbReference type="NCBI Taxonomy" id="3004091"/>
    <lineage>
        <taxon>Bacteria</taxon>
        <taxon>Pseudomonadati</taxon>
        <taxon>Pseudomonadota</taxon>
        <taxon>Gammaproteobacteria</taxon>
        <taxon>Oceanospirillales</taxon>
        <taxon>Oceanospirillaceae</taxon>
        <taxon>Marinomonas</taxon>
    </lineage>
</organism>
<name>A0ABT4JST8_9GAMM</name>
<proteinExistence type="predicted"/>
<gene>
    <name evidence="1" type="ORF">O1D97_07235</name>
</gene>
<evidence type="ECO:0000313" key="1">
    <source>
        <dbReference type="EMBL" id="MCZ2721450.1"/>
    </source>
</evidence>
<dbReference type="EMBL" id="JAPUBN010000013">
    <property type="protein sequence ID" value="MCZ2721450.1"/>
    <property type="molecule type" value="Genomic_DNA"/>
</dbReference>
<reference evidence="1" key="1">
    <citation type="submission" date="2022-12" db="EMBL/GenBank/DDBJ databases">
        <title>Marinomonas 15G1-11 sp. nov, isolated from marine algae.</title>
        <authorList>
            <person name="Butt M."/>
            <person name="Choi D.G."/>
            <person name="Kim J.M."/>
            <person name="Lee J.K."/>
            <person name="Baek J.H."/>
            <person name="Jeon C.O."/>
        </authorList>
    </citation>
    <scope>NUCLEOTIDE SEQUENCE</scope>
    <source>
        <strain evidence="1">15G1-11</strain>
    </source>
</reference>
<dbReference type="Proteomes" id="UP001149719">
    <property type="component" value="Unassembled WGS sequence"/>
</dbReference>
<dbReference type="RefSeq" id="WP_269124248.1">
    <property type="nucleotide sequence ID" value="NZ_JAPUBN010000013.1"/>
</dbReference>
<comment type="caution">
    <text evidence="1">The sequence shown here is derived from an EMBL/GenBank/DDBJ whole genome shotgun (WGS) entry which is preliminary data.</text>
</comment>
<sequence>MSWNKDTLLTLIEAQSNWVVESEGECLTISNDEGVDVFVYVGNQQMIVETALFSAASVKDKNTLNELILRSHQLVPLTTIGINKIGDDEYYVAFGALSTDSKDSVVLEEIETLFDNVPEFLDLYSDYLNVEMAV</sequence>